<sequence>MYPNQGLIFSDFQLESQPYRDLNRHEKSLGLLTEKFVQLLKEAPDGILDLKLAADFLAVRQKRRIYDITNVLEGIGLIEKRTKNSIQWKGGSAATNGPDIQARLDELQAEVEYLENLEKKVDEHRAKVLQSIRNVQEDINSEQYSYITCQDLLSVFHDRELLVIRAPEGTQLDAPVPESGMDQSTHSLFSMKRSYKTAPEFQIHLKSPSTPIEALLINPDDVQNKTRILPSGQTIFDSRRQGHQGNCLFHSKLSIVLNCSLLVFMVIILDDSPFPNPLFPLNPPPDSSDFLCQLEENETISVLFDAPSNAPTSP</sequence>
<dbReference type="Pfam" id="PF02319">
    <property type="entry name" value="WHD_E2F_TDP"/>
    <property type="match status" value="1"/>
</dbReference>
<evidence type="ECO:0000259" key="7">
    <source>
        <dbReference type="SMART" id="SM01372"/>
    </source>
</evidence>
<dbReference type="PANTHER" id="PTHR12081">
    <property type="entry name" value="TRANSCRIPTION FACTOR E2F"/>
    <property type="match status" value="1"/>
</dbReference>
<dbReference type="AlphaFoldDB" id="A0A0R3T1Q8"/>
<keyword evidence="4 5" id="KW-0804">Transcription</keyword>
<comment type="similarity">
    <text evidence="1 5">Belongs to the E2F/DP family.</text>
</comment>
<comment type="subcellular location">
    <subcellularLocation>
        <location evidence="5">Nucleus</location>
    </subcellularLocation>
</comment>
<evidence type="ECO:0000256" key="6">
    <source>
        <dbReference type="SAM" id="Coils"/>
    </source>
</evidence>
<keyword evidence="2 5" id="KW-0805">Transcription regulation</keyword>
<feature type="coiled-coil region" evidence="6">
    <location>
        <begin position="104"/>
        <end position="134"/>
    </location>
</feature>
<dbReference type="FunFam" id="1.10.10.10:FF:000008">
    <property type="entry name" value="E2F transcription factor 1"/>
    <property type="match status" value="1"/>
</dbReference>
<keyword evidence="6" id="KW-0175">Coiled coil</keyword>
<organism evidence="10">
    <name type="scientific">Rodentolepis nana</name>
    <name type="common">Dwarf tapeworm</name>
    <name type="synonym">Hymenolepis nana</name>
    <dbReference type="NCBI Taxonomy" id="102285"/>
    <lineage>
        <taxon>Eukaryota</taxon>
        <taxon>Metazoa</taxon>
        <taxon>Spiralia</taxon>
        <taxon>Lophotrochozoa</taxon>
        <taxon>Platyhelminthes</taxon>
        <taxon>Cestoda</taxon>
        <taxon>Eucestoda</taxon>
        <taxon>Cyclophyllidea</taxon>
        <taxon>Hymenolepididae</taxon>
        <taxon>Rodentolepis</taxon>
    </lineage>
</organism>
<dbReference type="InterPro" id="IPR003316">
    <property type="entry name" value="E2F_WHTH_DNA-bd_dom"/>
</dbReference>
<evidence type="ECO:0000256" key="2">
    <source>
        <dbReference type="ARBA" id="ARBA00023015"/>
    </source>
</evidence>
<dbReference type="Gene3D" id="6.10.250.540">
    <property type="match status" value="1"/>
</dbReference>
<evidence type="ECO:0000256" key="1">
    <source>
        <dbReference type="ARBA" id="ARBA00010940"/>
    </source>
</evidence>
<dbReference type="GO" id="GO:0090575">
    <property type="term" value="C:RNA polymerase II transcription regulator complex"/>
    <property type="evidence" value="ECO:0007669"/>
    <property type="project" value="TreeGrafter"/>
</dbReference>
<dbReference type="GO" id="GO:0046983">
    <property type="term" value="F:protein dimerization activity"/>
    <property type="evidence" value="ECO:0007669"/>
    <property type="project" value="InterPro"/>
</dbReference>
<dbReference type="Gene3D" id="1.10.10.10">
    <property type="entry name" value="Winged helix-like DNA-binding domain superfamily/Winged helix DNA-binding domain"/>
    <property type="match status" value="1"/>
</dbReference>
<dbReference type="PANTHER" id="PTHR12081:SF18">
    <property type="entry name" value="TRANSCRIPTION FACTOR E2F2-RELATED"/>
    <property type="match status" value="1"/>
</dbReference>
<feature type="domain" description="E2F/DP family winged-helix DNA-binding" evidence="7">
    <location>
        <begin position="24"/>
        <end position="90"/>
    </location>
</feature>
<dbReference type="GO" id="GO:0000978">
    <property type="term" value="F:RNA polymerase II cis-regulatory region sequence-specific DNA binding"/>
    <property type="evidence" value="ECO:0007669"/>
    <property type="project" value="InterPro"/>
</dbReference>
<evidence type="ECO:0000313" key="10">
    <source>
        <dbReference type="WBParaSite" id="HNAJ_0000082301-mRNA-1"/>
    </source>
</evidence>
<dbReference type="InterPro" id="IPR015633">
    <property type="entry name" value="E2F"/>
</dbReference>
<dbReference type="OrthoDB" id="1743261at2759"/>
<protein>
    <submittedName>
        <fullName evidence="10">E2F_TDP domain-containing protein</fullName>
    </submittedName>
</protein>
<dbReference type="EMBL" id="UZAE01000260">
    <property type="protein sequence ID" value="VDN96682.1"/>
    <property type="molecule type" value="Genomic_DNA"/>
</dbReference>
<keyword evidence="9" id="KW-1185">Reference proteome</keyword>
<reference evidence="10" key="1">
    <citation type="submission" date="2017-02" db="UniProtKB">
        <authorList>
            <consortium name="WormBaseParasite"/>
        </authorList>
    </citation>
    <scope>IDENTIFICATION</scope>
</reference>
<dbReference type="STRING" id="102285.A0A0R3T1Q8"/>
<evidence type="ECO:0000256" key="5">
    <source>
        <dbReference type="RuleBase" id="RU003796"/>
    </source>
</evidence>
<dbReference type="CDD" id="cd14660">
    <property type="entry name" value="E2F_DD"/>
    <property type="match status" value="1"/>
</dbReference>
<keyword evidence="3 5" id="KW-0238">DNA-binding</keyword>
<evidence type="ECO:0000313" key="8">
    <source>
        <dbReference type="EMBL" id="VDN96682.1"/>
    </source>
</evidence>
<dbReference type="InterPro" id="IPR037241">
    <property type="entry name" value="E2F-DP_heterodim"/>
</dbReference>
<dbReference type="SMART" id="SM01372">
    <property type="entry name" value="E2F_TDP"/>
    <property type="match status" value="1"/>
</dbReference>
<dbReference type="InterPro" id="IPR036390">
    <property type="entry name" value="WH_DNA-bd_sf"/>
</dbReference>
<dbReference type="SUPFAM" id="SSF144074">
    <property type="entry name" value="E2F-DP heterodimerization region"/>
    <property type="match status" value="1"/>
</dbReference>
<evidence type="ECO:0000313" key="9">
    <source>
        <dbReference type="Proteomes" id="UP000278807"/>
    </source>
</evidence>
<evidence type="ECO:0000256" key="4">
    <source>
        <dbReference type="ARBA" id="ARBA00023163"/>
    </source>
</evidence>
<dbReference type="Pfam" id="PF16421">
    <property type="entry name" value="E2F_CC-MB"/>
    <property type="match status" value="1"/>
</dbReference>
<dbReference type="WBParaSite" id="HNAJ_0000082301-mRNA-1">
    <property type="protein sequence ID" value="HNAJ_0000082301-mRNA-1"/>
    <property type="gene ID" value="HNAJ_0000082301"/>
</dbReference>
<dbReference type="SUPFAM" id="SSF46785">
    <property type="entry name" value="Winged helix' DNA-binding domain"/>
    <property type="match status" value="1"/>
</dbReference>
<name>A0A0R3T1Q8_RODNA</name>
<proteinExistence type="inferred from homology"/>
<evidence type="ECO:0000256" key="3">
    <source>
        <dbReference type="ARBA" id="ARBA00023125"/>
    </source>
</evidence>
<dbReference type="GO" id="GO:0000981">
    <property type="term" value="F:DNA-binding transcription factor activity, RNA polymerase II-specific"/>
    <property type="evidence" value="ECO:0007669"/>
    <property type="project" value="TreeGrafter"/>
</dbReference>
<keyword evidence="5" id="KW-0539">Nucleus</keyword>
<dbReference type="InterPro" id="IPR032198">
    <property type="entry name" value="E2F_CC-MB"/>
</dbReference>
<gene>
    <name evidence="8" type="ORF">HNAJ_LOCUS823</name>
</gene>
<dbReference type="InterPro" id="IPR036388">
    <property type="entry name" value="WH-like_DNA-bd_sf"/>
</dbReference>
<accession>A0A0R3T1Q8</accession>
<reference evidence="8 9" key="2">
    <citation type="submission" date="2018-11" db="EMBL/GenBank/DDBJ databases">
        <authorList>
            <consortium name="Pathogen Informatics"/>
        </authorList>
    </citation>
    <scope>NUCLEOTIDE SEQUENCE [LARGE SCALE GENOMIC DNA]</scope>
</reference>
<dbReference type="Proteomes" id="UP000278807">
    <property type="component" value="Unassembled WGS sequence"/>
</dbReference>